<comment type="caution">
    <text evidence="10">The sequence shown here is derived from an EMBL/GenBank/DDBJ whole genome shotgun (WGS) entry which is preliminary data.</text>
</comment>
<evidence type="ECO:0000256" key="1">
    <source>
        <dbReference type="ARBA" id="ARBA00005196"/>
    </source>
</evidence>
<feature type="site" description="Could be important to modulate the pK values of the two catalytic cysteine residues" evidence="8">
    <location>
        <position position="162"/>
    </location>
</feature>
<dbReference type="RefSeq" id="WP_386048263.1">
    <property type="nucleotide sequence ID" value="NZ_JBHUIO010000009.1"/>
</dbReference>
<dbReference type="Proteomes" id="UP001597343">
    <property type="component" value="Unassembled WGS sequence"/>
</dbReference>
<dbReference type="InterPro" id="IPR018510">
    <property type="entry name" value="DAP_epimerase_AS"/>
</dbReference>
<name>A0ABW4ZZR2_9BACL</name>
<feature type="active site" evidence="9">
    <location>
        <position position="71"/>
    </location>
</feature>
<dbReference type="Gene3D" id="3.10.310.10">
    <property type="entry name" value="Diaminopimelate Epimerase, Chain A, domain 1"/>
    <property type="match status" value="2"/>
</dbReference>
<feature type="site" description="Could be important to modulate the pK values of the two catalytic cysteine residues" evidence="8">
    <location>
        <position position="211"/>
    </location>
</feature>
<dbReference type="InterPro" id="IPR001653">
    <property type="entry name" value="DAP_epimerase_DapF"/>
</dbReference>
<dbReference type="GO" id="GO:0008837">
    <property type="term" value="F:diaminopimelate epimerase activity"/>
    <property type="evidence" value="ECO:0007669"/>
    <property type="project" value="UniProtKB-EC"/>
</dbReference>
<accession>A0ABW4ZZR2</accession>
<comment type="subcellular location">
    <subcellularLocation>
        <location evidence="8">Cytoplasm</location>
    </subcellularLocation>
</comment>
<evidence type="ECO:0000256" key="8">
    <source>
        <dbReference type="HAMAP-Rule" id="MF_00197"/>
    </source>
</evidence>
<feature type="active site" description="Proton donor" evidence="8">
    <location>
        <position position="71"/>
    </location>
</feature>
<comment type="function">
    <text evidence="8">Catalyzes the stereoinversion of LL-2,6-diaminopimelate (L,L-DAP) to meso-diaminopimelate (meso-DAP), a precursor of L-lysine and an essential component of the bacterial peptidoglycan.</text>
</comment>
<evidence type="ECO:0000256" key="7">
    <source>
        <dbReference type="ARBA" id="ARBA00051712"/>
    </source>
</evidence>
<evidence type="ECO:0000256" key="2">
    <source>
        <dbReference type="ARBA" id="ARBA00010219"/>
    </source>
</evidence>
<keyword evidence="5 8" id="KW-0457">Lysine biosynthesis</keyword>
<dbReference type="PROSITE" id="PS01326">
    <property type="entry name" value="DAP_EPIMERASE"/>
    <property type="match status" value="1"/>
</dbReference>
<evidence type="ECO:0000256" key="6">
    <source>
        <dbReference type="ARBA" id="ARBA00023235"/>
    </source>
</evidence>
<keyword evidence="11" id="KW-1185">Reference proteome</keyword>
<dbReference type="EC" id="5.1.1.7" evidence="3 8"/>
<evidence type="ECO:0000313" key="10">
    <source>
        <dbReference type="EMBL" id="MFD2171457.1"/>
    </source>
</evidence>
<protein>
    <recommendedName>
        <fullName evidence="3 8">Diaminopimelate epimerase</fullName>
        <shortName evidence="8">DAP epimerase</shortName>
        <ecNumber evidence="3 8">5.1.1.7</ecNumber>
    </recommendedName>
    <alternativeName>
        <fullName evidence="8">PLP-independent amino acid racemase</fullName>
    </alternativeName>
</protein>
<feature type="active site" description="Proton acceptor" evidence="8">
    <location>
        <position position="220"/>
    </location>
</feature>
<dbReference type="PANTHER" id="PTHR31689:SF0">
    <property type="entry name" value="DIAMINOPIMELATE EPIMERASE"/>
    <property type="match status" value="1"/>
</dbReference>
<sequence length="275" mass="30305">MNFTKMHGLGNDFVVVAEFSSVPDRIDSLAQSVCDRHFGIGADGLVLILPHERADFAMRIFNADGTEAEQCGNAVRCVAKYVFDKQLTDKEEILLETRVGIQRLKLVIERGEVAQVTVDMGEPKLAGREIPTQVEAERVIDHPISVADGEFRFTAVSMGNPHAVIFVESLESVRLHQAGPQIETNLLFPRRTNVEFVQVHGPDEVTMRVWERGCGETLACGSGACAVVVAGVLNGRTSRNAVVHLQGGDLQIEWRESDNRVYMTGPSRIVFEGVY</sequence>
<dbReference type="EMBL" id="JBHUIO010000009">
    <property type="protein sequence ID" value="MFD2171457.1"/>
    <property type="molecule type" value="Genomic_DNA"/>
</dbReference>
<keyword evidence="4 8" id="KW-0028">Amino-acid biosynthesis</keyword>
<keyword evidence="8" id="KW-0963">Cytoplasm</keyword>
<feature type="binding site" evidence="8">
    <location>
        <begin position="211"/>
        <end position="212"/>
    </location>
    <ligand>
        <name>substrate</name>
    </ligand>
</feature>
<comment type="subunit">
    <text evidence="8">Homodimer.</text>
</comment>
<comment type="pathway">
    <text evidence="1 8">Amino-acid biosynthesis; L-lysine biosynthesis via DAP pathway; DL-2,6-diaminopimelate from LL-2,6-diaminopimelate: step 1/1.</text>
</comment>
<dbReference type="HAMAP" id="MF_00197">
    <property type="entry name" value="DAP_epimerase"/>
    <property type="match status" value="1"/>
</dbReference>
<feature type="binding site" evidence="8">
    <location>
        <position position="160"/>
    </location>
    <ligand>
        <name>substrate</name>
    </ligand>
</feature>
<gene>
    <name evidence="8 10" type="primary">dapF</name>
    <name evidence="10" type="ORF">ACFSOY_15955</name>
</gene>
<dbReference type="Pfam" id="PF01678">
    <property type="entry name" value="DAP_epimerase"/>
    <property type="match status" value="2"/>
</dbReference>
<dbReference type="PANTHER" id="PTHR31689">
    <property type="entry name" value="DIAMINOPIMELATE EPIMERASE, CHLOROPLASTIC"/>
    <property type="match status" value="1"/>
</dbReference>
<reference evidence="11" key="1">
    <citation type="journal article" date="2019" name="Int. J. Syst. Evol. Microbiol.">
        <title>The Global Catalogue of Microorganisms (GCM) 10K type strain sequencing project: providing services to taxonomists for standard genome sequencing and annotation.</title>
        <authorList>
            <consortium name="The Broad Institute Genomics Platform"/>
            <consortium name="The Broad Institute Genome Sequencing Center for Infectious Disease"/>
            <person name="Wu L."/>
            <person name="Ma J."/>
        </authorList>
    </citation>
    <scope>NUCLEOTIDE SEQUENCE [LARGE SCALE GENOMIC DNA]</scope>
    <source>
        <strain evidence="11">CGMCC 1.13574</strain>
    </source>
</reference>
<feature type="binding site" evidence="8">
    <location>
        <position position="11"/>
    </location>
    <ligand>
        <name>substrate</name>
    </ligand>
</feature>
<evidence type="ECO:0000256" key="5">
    <source>
        <dbReference type="ARBA" id="ARBA00023154"/>
    </source>
</evidence>
<feature type="binding site" evidence="8">
    <location>
        <begin position="221"/>
        <end position="222"/>
    </location>
    <ligand>
        <name>substrate</name>
    </ligand>
</feature>
<comment type="catalytic activity">
    <reaction evidence="7 8">
        <text>(2S,6S)-2,6-diaminopimelate = meso-2,6-diaminopimelate</text>
        <dbReference type="Rhea" id="RHEA:15393"/>
        <dbReference type="ChEBI" id="CHEBI:57609"/>
        <dbReference type="ChEBI" id="CHEBI:57791"/>
        <dbReference type="EC" id="5.1.1.7"/>
    </reaction>
</comment>
<dbReference type="NCBIfam" id="TIGR00652">
    <property type="entry name" value="DapF"/>
    <property type="match status" value="1"/>
</dbReference>
<proteinExistence type="inferred from homology"/>
<organism evidence="10 11">
    <name type="scientific">Tumebacillus lipolyticus</name>
    <dbReference type="NCBI Taxonomy" id="1280370"/>
    <lineage>
        <taxon>Bacteria</taxon>
        <taxon>Bacillati</taxon>
        <taxon>Bacillota</taxon>
        <taxon>Bacilli</taxon>
        <taxon>Bacillales</taxon>
        <taxon>Alicyclobacillaceae</taxon>
        <taxon>Tumebacillus</taxon>
    </lineage>
</organism>
<dbReference type="SUPFAM" id="SSF54506">
    <property type="entry name" value="Diaminopimelate epimerase-like"/>
    <property type="match status" value="1"/>
</dbReference>
<feature type="binding site" evidence="8">
    <location>
        <begin position="72"/>
        <end position="73"/>
    </location>
    <ligand>
        <name>substrate</name>
    </ligand>
</feature>
<feature type="binding site" evidence="8">
    <location>
        <position position="62"/>
    </location>
    <ligand>
        <name>substrate</name>
    </ligand>
</feature>
<feature type="binding site" evidence="8">
    <location>
        <position position="193"/>
    </location>
    <ligand>
        <name>substrate</name>
    </ligand>
</feature>
<comment type="caution">
    <text evidence="8">Lacks conserved residue(s) required for the propagation of feature annotation.</text>
</comment>
<comment type="similarity">
    <text evidence="2 8">Belongs to the diaminopimelate epimerase family.</text>
</comment>
<evidence type="ECO:0000256" key="9">
    <source>
        <dbReference type="PROSITE-ProRule" id="PRU10125"/>
    </source>
</evidence>
<evidence type="ECO:0000256" key="4">
    <source>
        <dbReference type="ARBA" id="ARBA00022605"/>
    </source>
</evidence>
<evidence type="ECO:0000256" key="3">
    <source>
        <dbReference type="ARBA" id="ARBA00013080"/>
    </source>
</evidence>
<keyword evidence="6 8" id="KW-0413">Isomerase</keyword>
<evidence type="ECO:0000313" key="11">
    <source>
        <dbReference type="Proteomes" id="UP001597343"/>
    </source>
</evidence>